<proteinExistence type="predicted"/>
<feature type="region of interest" description="Disordered" evidence="1">
    <location>
        <begin position="1056"/>
        <end position="1121"/>
    </location>
</feature>
<feature type="region of interest" description="Disordered" evidence="1">
    <location>
        <begin position="856"/>
        <end position="909"/>
    </location>
</feature>
<gene>
    <name evidence="2" type="ORF">B0H63DRAFT_449476</name>
</gene>
<accession>A0AAE0NPS2</accession>
<evidence type="ECO:0000256" key="1">
    <source>
        <dbReference type="SAM" id="MobiDB-lite"/>
    </source>
</evidence>
<comment type="caution">
    <text evidence="2">The sequence shown here is derived from an EMBL/GenBank/DDBJ whole genome shotgun (WGS) entry which is preliminary data.</text>
</comment>
<sequence>MMKSLKFWRWRTPSEDTASPKKQDKEQPARLGGRSGESNDERRTDKQRQRWIREQEKRDKELIKASENNLNPAISADSDLFRDKLRHFGNLLRSQTTTIERILRTEFTPLQRTLLIPADKKRNPVMFEIQARNKQAYSELLRSGRFSSMAGQADLAFKFTLAWFGVSVSPMTINFNQRWKGWEDSDDSVDEMAPDPEGGLLRFMNCYQTRAFEKDVIRKPDPQLEAYYTIEQRRRPGGYYFDSMVGLRGGGADEDHDDGDMSSSPASDWEPSALDSASQARSDVKPSFGCQDPGPFSLRGGGGIGGVGEVFKEVFENAQPSIKSDFSRTEKLADREVLLGGEMGGANPSWIPLYGNQGIVWFRLDSFYSFIDAVDRVLGLDTRAGVNYTLHIRRKDKKSVKGWERFHVICAGVGDYSGDHPGWKWVQGQLGQLGQDAVTDRVIFISPRADQSPDEWEPSSASNVLKVLLRWPAIPELNRPDVAYIRMAENFVPQTNLYAEWVASACRLLAAGRIPNRPGQPAIPDASIGLLEDNTSSYGGLLLDPRSWQDMENGWQNDHSKPVVLMARARWNQGGTRDHLPIFLPSGTRDHSLQLIDNGITEEALSRAIVAYTKECLGLAEAERLWSVQVYVIGQHIYPSYETKDWENAGIFTLPVNGKTNQKYQNEEQVLQEIRAFLETTVNWLRSRVGSPPNDGLHLFPQFTTIVPRFRTYLAVDPRPPGKQKTSFEWDLDTTLEEFRDRVSTRLYKNRYDPTRDVITIREQARISSYMSSSTFVISPRTTDAQWEVIRRFITKREVNVTLEGEEPRFSSRAFGYMDIYTAPGVHRRPTDGPTPHRNFDHQLWSYIDPNAKVAGSKPLMPWDKQPPPRPPAAQGRKPAKPGQGGRVGPAGQGGRTNQGTAATKPDREMSDIEKGMFMRQYSYAHPLDVQMQGGIPINAPPIDTLLNLGYDNLPTVALSVLTPTETRRLQRDYHNIRNILLSRAQQCPHAGCDVVIPVSESGRMQQHLWERHAATKCPFCIEPLFEHWSLEQRAAHCSGAHYQEFVKFIGTGAKTGEEKQQQQQQQEKGKKQEQTPGKKRKADDEDESTAAGRPRPEPITPPRRTRVPPRKDKTTTLPTP</sequence>
<feature type="compositionally biased region" description="Gly residues" evidence="1">
    <location>
        <begin position="883"/>
        <end position="897"/>
    </location>
</feature>
<reference evidence="2" key="2">
    <citation type="submission" date="2023-06" db="EMBL/GenBank/DDBJ databases">
        <authorList>
            <consortium name="Lawrence Berkeley National Laboratory"/>
            <person name="Haridas S."/>
            <person name="Hensen N."/>
            <person name="Bonometti L."/>
            <person name="Westerberg I."/>
            <person name="Brannstrom I.O."/>
            <person name="Guillou S."/>
            <person name="Cros-Aarteil S."/>
            <person name="Calhoun S."/>
            <person name="Kuo A."/>
            <person name="Mondo S."/>
            <person name="Pangilinan J."/>
            <person name="Riley R."/>
            <person name="LaButti K."/>
            <person name="Andreopoulos B."/>
            <person name="Lipzen A."/>
            <person name="Chen C."/>
            <person name="Yanf M."/>
            <person name="Daum C."/>
            <person name="Ng V."/>
            <person name="Clum A."/>
            <person name="Steindorff A."/>
            <person name="Ohm R."/>
            <person name="Martin F."/>
            <person name="Silar P."/>
            <person name="Natvig D."/>
            <person name="Lalanne C."/>
            <person name="Gautier V."/>
            <person name="Ament-velasquez S.L."/>
            <person name="Kruys A."/>
            <person name="Hutchinson M.I."/>
            <person name="Powell A.J."/>
            <person name="Barry K."/>
            <person name="Miller A.N."/>
            <person name="Grigoriev I.V."/>
            <person name="Debuchy R."/>
            <person name="Gladieux P."/>
            <person name="Thoren M.H."/>
            <person name="Johannesson H."/>
        </authorList>
    </citation>
    <scope>NUCLEOTIDE SEQUENCE</scope>
    <source>
        <strain evidence="2">CBS 232.78</strain>
    </source>
</reference>
<dbReference type="EMBL" id="JAULSW010000004">
    <property type="protein sequence ID" value="KAK3385423.1"/>
    <property type="molecule type" value="Genomic_DNA"/>
</dbReference>
<evidence type="ECO:0000313" key="2">
    <source>
        <dbReference type="EMBL" id="KAK3385423.1"/>
    </source>
</evidence>
<feature type="compositionally biased region" description="Basic and acidic residues" evidence="1">
    <location>
        <begin position="12"/>
        <end position="28"/>
    </location>
</feature>
<feature type="region of interest" description="Disordered" evidence="1">
    <location>
        <begin position="1"/>
        <end position="57"/>
    </location>
</feature>
<feature type="region of interest" description="Disordered" evidence="1">
    <location>
        <begin position="250"/>
        <end position="296"/>
    </location>
</feature>
<feature type="compositionally biased region" description="Basic and acidic residues" evidence="1">
    <location>
        <begin position="37"/>
        <end position="57"/>
    </location>
</feature>
<organism evidence="2 3">
    <name type="scientific">Podospora didyma</name>
    <dbReference type="NCBI Taxonomy" id="330526"/>
    <lineage>
        <taxon>Eukaryota</taxon>
        <taxon>Fungi</taxon>
        <taxon>Dikarya</taxon>
        <taxon>Ascomycota</taxon>
        <taxon>Pezizomycotina</taxon>
        <taxon>Sordariomycetes</taxon>
        <taxon>Sordariomycetidae</taxon>
        <taxon>Sordariales</taxon>
        <taxon>Podosporaceae</taxon>
        <taxon>Podospora</taxon>
    </lineage>
</organism>
<name>A0AAE0NPS2_9PEZI</name>
<keyword evidence="3" id="KW-1185">Reference proteome</keyword>
<dbReference type="Proteomes" id="UP001285441">
    <property type="component" value="Unassembled WGS sequence"/>
</dbReference>
<protein>
    <submittedName>
        <fullName evidence="2">Uncharacterized protein</fullName>
    </submittedName>
</protein>
<reference evidence="2" key="1">
    <citation type="journal article" date="2023" name="Mol. Phylogenet. Evol.">
        <title>Genome-scale phylogeny and comparative genomics of the fungal order Sordariales.</title>
        <authorList>
            <person name="Hensen N."/>
            <person name="Bonometti L."/>
            <person name="Westerberg I."/>
            <person name="Brannstrom I.O."/>
            <person name="Guillou S."/>
            <person name="Cros-Aarteil S."/>
            <person name="Calhoun S."/>
            <person name="Haridas S."/>
            <person name="Kuo A."/>
            <person name="Mondo S."/>
            <person name="Pangilinan J."/>
            <person name="Riley R."/>
            <person name="LaButti K."/>
            <person name="Andreopoulos B."/>
            <person name="Lipzen A."/>
            <person name="Chen C."/>
            <person name="Yan M."/>
            <person name="Daum C."/>
            <person name="Ng V."/>
            <person name="Clum A."/>
            <person name="Steindorff A."/>
            <person name="Ohm R.A."/>
            <person name="Martin F."/>
            <person name="Silar P."/>
            <person name="Natvig D.O."/>
            <person name="Lalanne C."/>
            <person name="Gautier V."/>
            <person name="Ament-Velasquez S.L."/>
            <person name="Kruys A."/>
            <person name="Hutchinson M.I."/>
            <person name="Powell A.J."/>
            <person name="Barry K."/>
            <person name="Miller A.N."/>
            <person name="Grigoriev I.V."/>
            <person name="Debuchy R."/>
            <person name="Gladieux P."/>
            <person name="Hiltunen Thoren M."/>
            <person name="Johannesson H."/>
        </authorList>
    </citation>
    <scope>NUCLEOTIDE SEQUENCE</scope>
    <source>
        <strain evidence="2">CBS 232.78</strain>
    </source>
</reference>
<evidence type="ECO:0000313" key="3">
    <source>
        <dbReference type="Proteomes" id="UP001285441"/>
    </source>
</evidence>
<dbReference type="AlphaFoldDB" id="A0AAE0NPS2"/>